<name>W7TEY1_9STRA</name>
<dbReference type="GO" id="GO:0000045">
    <property type="term" value="P:autophagosome assembly"/>
    <property type="evidence" value="ECO:0007669"/>
    <property type="project" value="TreeGrafter"/>
</dbReference>
<protein>
    <recommendedName>
        <fullName evidence="4">Autophagy-related protein 2</fullName>
    </recommendedName>
</protein>
<accession>W7TEY1</accession>
<evidence type="ECO:0000256" key="4">
    <source>
        <dbReference type="ARBA" id="ARBA00018070"/>
    </source>
</evidence>
<keyword evidence="8" id="KW-0445">Lipid transport</keyword>
<evidence type="ECO:0000256" key="6">
    <source>
        <dbReference type="ARBA" id="ARBA00022824"/>
    </source>
</evidence>
<evidence type="ECO:0000313" key="13">
    <source>
        <dbReference type="Proteomes" id="UP000019335"/>
    </source>
</evidence>
<dbReference type="PANTHER" id="PTHR13190">
    <property type="entry name" value="AUTOPHAGY-RELATED 2, ISOFORM A"/>
    <property type="match status" value="1"/>
</dbReference>
<dbReference type="InterPro" id="IPR026849">
    <property type="entry name" value="ATG2"/>
</dbReference>
<dbReference type="GO" id="GO:0032266">
    <property type="term" value="F:phosphatidylinositol-3-phosphate binding"/>
    <property type="evidence" value="ECO:0007669"/>
    <property type="project" value="TreeGrafter"/>
</dbReference>
<keyword evidence="5" id="KW-0813">Transport</keyword>
<dbReference type="GO" id="GO:0043495">
    <property type="term" value="F:protein-membrane adaptor activity"/>
    <property type="evidence" value="ECO:0007669"/>
    <property type="project" value="TreeGrafter"/>
</dbReference>
<dbReference type="GO" id="GO:0006869">
    <property type="term" value="P:lipid transport"/>
    <property type="evidence" value="ECO:0007669"/>
    <property type="project" value="UniProtKB-KW"/>
</dbReference>
<comment type="subcellular location">
    <subcellularLocation>
        <location evidence="1">Endoplasmic reticulum membrane</location>
        <topology evidence="1">Peripheral membrane protein</topology>
    </subcellularLocation>
    <subcellularLocation>
        <location evidence="2">Preautophagosomal structure membrane</location>
        <topology evidence="2">Peripheral membrane protein</topology>
    </subcellularLocation>
</comment>
<proteinExistence type="inferred from homology"/>
<dbReference type="GO" id="GO:0061723">
    <property type="term" value="P:glycophagy"/>
    <property type="evidence" value="ECO:0007669"/>
    <property type="project" value="TreeGrafter"/>
</dbReference>
<keyword evidence="7" id="KW-0072">Autophagy</keyword>
<dbReference type="OrthoDB" id="18982at2759"/>
<dbReference type="GO" id="GO:0034727">
    <property type="term" value="P:piecemeal microautophagy of the nucleus"/>
    <property type="evidence" value="ECO:0007669"/>
    <property type="project" value="TreeGrafter"/>
</dbReference>
<dbReference type="GO" id="GO:0061908">
    <property type="term" value="C:phagophore"/>
    <property type="evidence" value="ECO:0007669"/>
    <property type="project" value="TreeGrafter"/>
</dbReference>
<comment type="catalytic activity">
    <reaction evidence="11">
        <text>a 1,2-diacyl-sn-glycero-3-phosphoethanolamine(in) = a 1,2-diacyl-sn-glycero-3-phosphoethanolamine(out)</text>
        <dbReference type="Rhea" id="RHEA:38895"/>
        <dbReference type="ChEBI" id="CHEBI:64612"/>
    </reaction>
</comment>
<evidence type="ECO:0000256" key="8">
    <source>
        <dbReference type="ARBA" id="ARBA00023055"/>
    </source>
</evidence>
<keyword evidence="13" id="KW-1185">Reference proteome</keyword>
<dbReference type="GO" id="GO:0061709">
    <property type="term" value="P:reticulophagy"/>
    <property type="evidence" value="ECO:0007669"/>
    <property type="project" value="TreeGrafter"/>
</dbReference>
<dbReference type="GO" id="GO:0034045">
    <property type="term" value="C:phagophore assembly site membrane"/>
    <property type="evidence" value="ECO:0007669"/>
    <property type="project" value="UniProtKB-SubCell"/>
</dbReference>
<organism evidence="12 13">
    <name type="scientific">Nannochloropsis gaditana</name>
    <dbReference type="NCBI Taxonomy" id="72520"/>
    <lineage>
        <taxon>Eukaryota</taxon>
        <taxon>Sar</taxon>
        <taxon>Stramenopiles</taxon>
        <taxon>Ochrophyta</taxon>
        <taxon>Eustigmatophyceae</taxon>
        <taxon>Eustigmatales</taxon>
        <taxon>Monodopsidaceae</taxon>
        <taxon>Nannochloropsis</taxon>
    </lineage>
</organism>
<evidence type="ECO:0000256" key="7">
    <source>
        <dbReference type="ARBA" id="ARBA00023006"/>
    </source>
</evidence>
<reference evidence="12 13" key="1">
    <citation type="journal article" date="2014" name="Mol. Plant">
        <title>Chromosome Scale Genome Assembly and Transcriptome Profiling of Nannochloropsis gaditana in Nitrogen Depletion.</title>
        <authorList>
            <person name="Corteggiani Carpinelli E."/>
            <person name="Telatin A."/>
            <person name="Vitulo N."/>
            <person name="Forcato C."/>
            <person name="D'Angelo M."/>
            <person name="Schiavon R."/>
            <person name="Vezzi A."/>
            <person name="Giacometti G.M."/>
            <person name="Morosinotto T."/>
            <person name="Valle G."/>
        </authorList>
    </citation>
    <scope>NUCLEOTIDE SEQUENCE [LARGE SCALE GENOMIC DNA]</scope>
    <source>
        <strain evidence="12 13">B-31</strain>
    </source>
</reference>
<comment type="caution">
    <text evidence="12">The sequence shown here is derived from an EMBL/GenBank/DDBJ whole genome shotgun (WGS) entry which is preliminary data.</text>
</comment>
<dbReference type="PANTHER" id="PTHR13190:SF1">
    <property type="entry name" value="AUTOPHAGY-RELATED 2, ISOFORM A"/>
    <property type="match status" value="1"/>
</dbReference>
<sequence>MVLQAFVDRLRGVQEITVKRLYKFVLKKALGKFLAGQLGVDQLDVKFIVLEDDTTSAPPSPGAPPARRGYVQLRDIVMNVEAVNALLTDQPFKLHRGRLGKVEVRVCYEQVLREGMEVA</sequence>
<evidence type="ECO:0000256" key="10">
    <source>
        <dbReference type="ARBA" id="ARBA00024479"/>
    </source>
</evidence>
<evidence type="ECO:0000256" key="3">
    <source>
        <dbReference type="ARBA" id="ARBA00009714"/>
    </source>
</evidence>
<evidence type="ECO:0000256" key="2">
    <source>
        <dbReference type="ARBA" id="ARBA00004623"/>
    </source>
</evidence>
<comment type="similarity">
    <text evidence="3">Belongs to the ATG2 family.</text>
</comment>
<evidence type="ECO:0000256" key="5">
    <source>
        <dbReference type="ARBA" id="ARBA00022448"/>
    </source>
</evidence>
<keyword evidence="6" id="KW-0256">Endoplasmic reticulum</keyword>
<dbReference type="EMBL" id="AZIL01001163">
    <property type="protein sequence ID" value="EWM24717.1"/>
    <property type="molecule type" value="Genomic_DNA"/>
</dbReference>
<dbReference type="Proteomes" id="UP000019335">
    <property type="component" value="Chromosome 13"/>
</dbReference>
<feature type="non-terminal residue" evidence="12">
    <location>
        <position position="119"/>
    </location>
</feature>
<evidence type="ECO:0000256" key="9">
    <source>
        <dbReference type="ARBA" id="ARBA00023136"/>
    </source>
</evidence>
<keyword evidence="9" id="KW-0472">Membrane</keyword>
<evidence type="ECO:0000256" key="11">
    <source>
        <dbReference type="ARBA" id="ARBA00024615"/>
    </source>
</evidence>
<evidence type="ECO:0000256" key="1">
    <source>
        <dbReference type="ARBA" id="ARBA00004406"/>
    </source>
</evidence>
<evidence type="ECO:0000313" key="12">
    <source>
        <dbReference type="EMBL" id="EWM24717.1"/>
    </source>
</evidence>
<dbReference type="GO" id="GO:0000422">
    <property type="term" value="P:autophagy of mitochondrion"/>
    <property type="evidence" value="ECO:0007669"/>
    <property type="project" value="TreeGrafter"/>
</dbReference>
<dbReference type="GO" id="GO:0005789">
    <property type="term" value="C:endoplasmic reticulum membrane"/>
    <property type="evidence" value="ECO:0007669"/>
    <property type="project" value="UniProtKB-SubCell"/>
</dbReference>
<dbReference type="AlphaFoldDB" id="W7TEY1"/>
<comment type="catalytic activity">
    <reaction evidence="10">
        <text>a 1,2-diacyl-sn-glycero-3-phospho-L-serine(in) = a 1,2-diacyl-sn-glycero-3-phospho-L-serine(out)</text>
        <dbReference type="Rhea" id="RHEA:38663"/>
        <dbReference type="ChEBI" id="CHEBI:57262"/>
    </reaction>
</comment>
<gene>
    <name evidence="12" type="ORF">Naga_100978g4</name>
</gene>